<dbReference type="EMBL" id="NBSK02000001">
    <property type="protein sequence ID" value="KAJ0228382.1"/>
    <property type="molecule type" value="Genomic_DNA"/>
</dbReference>
<reference evidence="2 3" key="1">
    <citation type="journal article" date="2017" name="Nat. Commun.">
        <title>Genome assembly with in vitro proximity ligation data and whole-genome triplication in lettuce.</title>
        <authorList>
            <person name="Reyes-Chin-Wo S."/>
            <person name="Wang Z."/>
            <person name="Yang X."/>
            <person name="Kozik A."/>
            <person name="Arikit S."/>
            <person name="Song C."/>
            <person name="Xia L."/>
            <person name="Froenicke L."/>
            <person name="Lavelle D.O."/>
            <person name="Truco M.J."/>
            <person name="Xia R."/>
            <person name="Zhu S."/>
            <person name="Xu C."/>
            <person name="Xu H."/>
            <person name="Xu X."/>
            <person name="Cox K."/>
            <person name="Korf I."/>
            <person name="Meyers B.C."/>
            <person name="Michelmore R.W."/>
        </authorList>
    </citation>
    <scope>NUCLEOTIDE SEQUENCE [LARGE SCALE GENOMIC DNA]</scope>
    <source>
        <strain evidence="3">cv. Salinas</strain>
        <tissue evidence="2">Seedlings</tissue>
    </source>
</reference>
<feature type="compositionally biased region" description="Basic and acidic residues" evidence="1">
    <location>
        <begin position="27"/>
        <end position="38"/>
    </location>
</feature>
<name>A0A9R1WKC8_LACSA</name>
<evidence type="ECO:0000256" key="1">
    <source>
        <dbReference type="SAM" id="MobiDB-lite"/>
    </source>
</evidence>
<gene>
    <name evidence="2" type="ORF">LSAT_V11C100028710</name>
</gene>
<proteinExistence type="predicted"/>
<dbReference type="Proteomes" id="UP000235145">
    <property type="component" value="Unassembled WGS sequence"/>
</dbReference>
<sequence length="90" mass="10086">MGGGTYKTSVEAIYAEKNNMKSYDSQGRGRDLNKEDKSKRHYNNKCFPLNDTIMNVATTQEEEPLDVEVLMAQVSEDDAFNATTTGESKK</sequence>
<protein>
    <submittedName>
        <fullName evidence="2">Uncharacterized protein</fullName>
    </submittedName>
</protein>
<dbReference type="AlphaFoldDB" id="A0A9R1WKC8"/>
<keyword evidence="3" id="KW-1185">Reference proteome</keyword>
<feature type="region of interest" description="Disordered" evidence="1">
    <location>
        <begin position="17"/>
        <end position="43"/>
    </location>
</feature>
<evidence type="ECO:0000313" key="3">
    <source>
        <dbReference type="Proteomes" id="UP000235145"/>
    </source>
</evidence>
<accession>A0A9R1WKC8</accession>
<comment type="caution">
    <text evidence="2">The sequence shown here is derived from an EMBL/GenBank/DDBJ whole genome shotgun (WGS) entry which is preliminary data.</text>
</comment>
<organism evidence="2 3">
    <name type="scientific">Lactuca sativa</name>
    <name type="common">Garden lettuce</name>
    <dbReference type="NCBI Taxonomy" id="4236"/>
    <lineage>
        <taxon>Eukaryota</taxon>
        <taxon>Viridiplantae</taxon>
        <taxon>Streptophyta</taxon>
        <taxon>Embryophyta</taxon>
        <taxon>Tracheophyta</taxon>
        <taxon>Spermatophyta</taxon>
        <taxon>Magnoliopsida</taxon>
        <taxon>eudicotyledons</taxon>
        <taxon>Gunneridae</taxon>
        <taxon>Pentapetalae</taxon>
        <taxon>asterids</taxon>
        <taxon>campanulids</taxon>
        <taxon>Asterales</taxon>
        <taxon>Asteraceae</taxon>
        <taxon>Cichorioideae</taxon>
        <taxon>Cichorieae</taxon>
        <taxon>Lactucinae</taxon>
        <taxon>Lactuca</taxon>
    </lineage>
</organism>
<evidence type="ECO:0000313" key="2">
    <source>
        <dbReference type="EMBL" id="KAJ0228382.1"/>
    </source>
</evidence>